<reference evidence="1" key="1">
    <citation type="journal article" date="2021" name="Proc. Natl. Acad. Sci. U.S.A.">
        <title>A Catalog of Tens of Thousands of Viruses from Human Metagenomes Reveals Hidden Associations with Chronic Diseases.</title>
        <authorList>
            <person name="Tisza M.J."/>
            <person name="Buck C.B."/>
        </authorList>
    </citation>
    <scope>NUCLEOTIDE SEQUENCE</scope>
    <source>
        <strain evidence="1">CtcFy9</strain>
    </source>
</reference>
<proteinExistence type="predicted"/>
<dbReference type="GO" id="GO:0006310">
    <property type="term" value="P:DNA recombination"/>
    <property type="evidence" value="ECO:0007669"/>
    <property type="project" value="InterPro"/>
</dbReference>
<sequence length="128" mass="14698">MDNAVMVTLPFRLPGANEYIAACRRNRYAGGKLKSGYTQAVALYFLELPPVTKPVKIRFIWHERTQRRDKDNVAFAKKFVLDGMQAAGFLPNDNNRWVVGFEDCFVYDGRDGVTVEVKNDNERNLENH</sequence>
<dbReference type="Gene3D" id="3.30.1330.70">
    <property type="entry name" value="Holliday junction resolvase RusA"/>
    <property type="match status" value="1"/>
</dbReference>
<accession>A0A8S5VXK8</accession>
<dbReference type="SUPFAM" id="SSF103084">
    <property type="entry name" value="Holliday junction resolvase RusA"/>
    <property type="match status" value="1"/>
</dbReference>
<dbReference type="EMBL" id="BK024705">
    <property type="protein sequence ID" value="DAI05919.1"/>
    <property type="molecule type" value="Genomic_DNA"/>
</dbReference>
<organism evidence="1">
    <name type="scientific">Ackermannviridae sp</name>
    <dbReference type="NCBI Taxonomy" id="2831612"/>
    <lineage>
        <taxon>Viruses</taxon>
        <taxon>Duplodnaviria</taxon>
        <taxon>Heunggongvirae</taxon>
        <taxon>Uroviricota</taxon>
        <taxon>Caudoviricetes</taxon>
        <taxon>Pantevenvirales</taxon>
        <taxon>Ackermannviridae</taxon>
    </lineage>
</organism>
<name>A0A8S5VXK8_9CAUD</name>
<evidence type="ECO:0000313" key="1">
    <source>
        <dbReference type="EMBL" id="DAI05919.1"/>
    </source>
</evidence>
<dbReference type="GO" id="GO:0006281">
    <property type="term" value="P:DNA repair"/>
    <property type="evidence" value="ECO:0007669"/>
    <property type="project" value="InterPro"/>
</dbReference>
<dbReference type="InterPro" id="IPR036614">
    <property type="entry name" value="RusA-like_sf"/>
</dbReference>
<dbReference type="GO" id="GO:0000287">
    <property type="term" value="F:magnesium ion binding"/>
    <property type="evidence" value="ECO:0007669"/>
    <property type="project" value="InterPro"/>
</dbReference>
<protein>
    <submittedName>
        <fullName evidence="1">Endodeoxyribonuclease RusA</fullName>
    </submittedName>
</protein>